<dbReference type="PANTHER" id="PTHR43130">
    <property type="entry name" value="ARAC-FAMILY TRANSCRIPTIONAL REGULATOR"/>
    <property type="match status" value="1"/>
</dbReference>
<evidence type="ECO:0000313" key="4">
    <source>
        <dbReference type="EMBL" id="TSE05041.1"/>
    </source>
</evidence>
<dbReference type="InterPro" id="IPR029062">
    <property type="entry name" value="Class_I_gatase-like"/>
</dbReference>
<proteinExistence type="predicted"/>
<gene>
    <name evidence="4" type="ORF">FOF46_24190</name>
</gene>
<dbReference type="AlphaFoldDB" id="A0A554VDQ5"/>
<keyword evidence="1" id="KW-0802">TPR repeat</keyword>
<name>A0A554VDQ5_9FLAO</name>
<comment type="caution">
    <text evidence="4">The sequence shown here is derived from an EMBL/GenBank/DDBJ whole genome shotgun (WGS) entry which is preliminary data.</text>
</comment>
<protein>
    <recommendedName>
        <fullName evidence="3">DJ-1/PfpI domain-containing protein</fullName>
    </recommendedName>
</protein>
<dbReference type="CDD" id="cd03139">
    <property type="entry name" value="GATase1_PfpI_2"/>
    <property type="match status" value="1"/>
</dbReference>
<organism evidence="4 5">
    <name type="scientific">Aquimarina algiphila</name>
    <dbReference type="NCBI Taxonomy" id="2047982"/>
    <lineage>
        <taxon>Bacteria</taxon>
        <taxon>Pseudomonadati</taxon>
        <taxon>Bacteroidota</taxon>
        <taxon>Flavobacteriia</taxon>
        <taxon>Flavobacteriales</taxon>
        <taxon>Flavobacteriaceae</taxon>
        <taxon>Aquimarina</taxon>
    </lineage>
</organism>
<dbReference type="Gene3D" id="3.40.50.880">
    <property type="match status" value="1"/>
</dbReference>
<feature type="domain" description="DJ-1/PfpI" evidence="3">
    <location>
        <begin position="26"/>
        <end position="187"/>
    </location>
</feature>
<evidence type="ECO:0000256" key="2">
    <source>
        <dbReference type="SAM" id="SignalP"/>
    </source>
</evidence>
<dbReference type="EMBL" id="VLNR01000067">
    <property type="protein sequence ID" value="TSE05041.1"/>
    <property type="molecule type" value="Genomic_DNA"/>
</dbReference>
<feature type="chain" id="PRO_5021881895" description="DJ-1/PfpI domain-containing protein" evidence="2">
    <location>
        <begin position="20"/>
        <end position="411"/>
    </location>
</feature>
<reference evidence="4 5" key="1">
    <citation type="submission" date="2019-07" db="EMBL/GenBank/DDBJ databases">
        <title>The draft genome sequence of Aquimarina algiphila M91.</title>
        <authorList>
            <person name="Meng X."/>
        </authorList>
    </citation>
    <scope>NUCLEOTIDE SEQUENCE [LARGE SCALE GENOMIC DNA]</scope>
    <source>
        <strain evidence="4 5">M91</strain>
    </source>
</reference>
<dbReference type="InterPro" id="IPR052158">
    <property type="entry name" value="INH-QAR"/>
</dbReference>
<dbReference type="PROSITE" id="PS50005">
    <property type="entry name" value="TPR"/>
    <property type="match status" value="1"/>
</dbReference>
<dbReference type="Proteomes" id="UP000318833">
    <property type="component" value="Unassembled WGS sequence"/>
</dbReference>
<evidence type="ECO:0000256" key="1">
    <source>
        <dbReference type="PROSITE-ProRule" id="PRU00339"/>
    </source>
</evidence>
<evidence type="ECO:0000259" key="3">
    <source>
        <dbReference type="Pfam" id="PF01965"/>
    </source>
</evidence>
<accession>A0A554VDQ5</accession>
<keyword evidence="5" id="KW-1185">Reference proteome</keyword>
<dbReference type="SMART" id="SM00028">
    <property type="entry name" value="TPR"/>
    <property type="match status" value="1"/>
</dbReference>
<keyword evidence="2" id="KW-0732">Signal</keyword>
<dbReference type="PANTHER" id="PTHR43130:SF14">
    <property type="entry name" value="DJ-1_PFPI DOMAIN-CONTAINING PROTEIN"/>
    <property type="match status" value="1"/>
</dbReference>
<dbReference type="SUPFAM" id="SSF52317">
    <property type="entry name" value="Class I glutamine amidotransferase-like"/>
    <property type="match status" value="1"/>
</dbReference>
<evidence type="ECO:0000313" key="5">
    <source>
        <dbReference type="Proteomes" id="UP000318833"/>
    </source>
</evidence>
<sequence length="411" mass="47175">MKKIIVLILGLHFQFFAYSQNQTEIKNIAIFLQDNVEILDFAGPMEVFIVAGFNVYTVAKTTEPMKAMHSLTIIPDYSIDNAPIPDIIAFVGGGDLAVAKEDNIKEWVKDVSSKTELQFTVCTGAFFLAEIGFLDHMIATTYHQSIEYLKTTFPKIDVRDNVRFVDNGKVITTAGISAGIDGALHLVSKLKGEKFAKQVARDLEYDKWIPEEGLIIKNQKLTENDFESMNWKVDLYPGEILNLSDKLSKKGAYEQAEKRIKYVISKMKAPNTETYEYLRENYKLQNKEVPPTSKEFIEIIKNEGIEQAEKIYLENKAKFKNWVFIHPDDLIRLSYVDNYLKNNLQRAIKIQDFAKMIFPDDAYTTYVLGVYYERNNQLNKAIKLYKEAIKLDADFVMAKDKIEDLEQSGKI</sequence>
<dbReference type="Gene3D" id="1.25.40.10">
    <property type="entry name" value="Tetratricopeptide repeat domain"/>
    <property type="match status" value="1"/>
</dbReference>
<dbReference type="InterPro" id="IPR019734">
    <property type="entry name" value="TPR_rpt"/>
</dbReference>
<dbReference type="InterPro" id="IPR011990">
    <property type="entry name" value="TPR-like_helical_dom_sf"/>
</dbReference>
<dbReference type="OrthoDB" id="6382410at2"/>
<feature type="signal peptide" evidence="2">
    <location>
        <begin position="1"/>
        <end position="19"/>
    </location>
</feature>
<dbReference type="GO" id="GO:0006355">
    <property type="term" value="P:regulation of DNA-templated transcription"/>
    <property type="evidence" value="ECO:0007669"/>
    <property type="project" value="TreeGrafter"/>
</dbReference>
<dbReference type="InterPro" id="IPR002818">
    <property type="entry name" value="DJ-1/PfpI"/>
</dbReference>
<dbReference type="SUPFAM" id="SSF48452">
    <property type="entry name" value="TPR-like"/>
    <property type="match status" value="1"/>
</dbReference>
<dbReference type="Pfam" id="PF01965">
    <property type="entry name" value="DJ-1_PfpI"/>
    <property type="match status" value="1"/>
</dbReference>
<feature type="repeat" description="TPR" evidence="1">
    <location>
        <begin position="362"/>
        <end position="395"/>
    </location>
</feature>